<keyword evidence="2" id="KW-1185">Reference proteome</keyword>
<evidence type="ECO:0000313" key="1">
    <source>
        <dbReference type="EMBL" id="OTG65824.1"/>
    </source>
</evidence>
<evidence type="ECO:0000313" key="2">
    <source>
        <dbReference type="Proteomes" id="UP000242765"/>
    </source>
</evidence>
<dbReference type="RefSeq" id="WP_086203118.1">
    <property type="nucleotide sequence ID" value="NZ_NEGB01000003.1"/>
</dbReference>
<organism evidence="1 2">
    <name type="scientific">Acinetobacter silvestris</name>
    <dbReference type="NCBI Taxonomy" id="1977882"/>
    <lineage>
        <taxon>Bacteria</taxon>
        <taxon>Pseudomonadati</taxon>
        <taxon>Pseudomonadota</taxon>
        <taxon>Gammaproteobacteria</taxon>
        <taxon>Moraxellales</taxon>
        <taxon>Moraxellaceae</taxon>
        <taxon>Acinetobacter</taxon>
    </lineage>
</organism>
<comment type="caution">
    <text evidence="1">The sequence shown here is derived from an EMBL/GenBank/DDBJ whole genome shotgun (WGS) entry which is preliminary data.</text>
</comment>
<dbReference type="STRING" id="1977882.B9T28_06385"/>
<dbReference type="Proteomes" id="UP000242765">
    <property type="component" value="Unassembled WGS sequence"/>
</dbReference>
<accession>A0A1Y3CIV8</accession>
<dbReference type="EMBL" id="NEGB01000003">
    <property type="protein sequence ID" value="OTG65824.1"/>
    <property type="molecule type" value="Genomic_DNA"/>
</dbReference>
<protein>
    <submittedName>
        <fullName evidence="1">Uncharacterized protein</fullName>
    </submittedName>
</protein>
<gene>
    <name evidence="1" type="ORF">B9T28_06385</name>
</gene>
<reference evidence="1 2" key="1">
    <citation type="submission" date="2017-04" db="EMBL/GenBank/DDBJ databases">
        <title>High diversity of culturable Acinetobacter species in natural soil and water ecosystems.</title>
        <authorList>
            <person name="Nemec A."/>
            <person name="Radolfova-Krizova L."/>
        </authorList>
    </citation>
    <scope>NUCLEOTIDE SEQUENCE [LARGE SCALE GENOMIC DNA]</scope>
    <source>
        <strain evidence="1 2">ANC 4999</strain>
    </source>
</reference>
<dbReference type="AlphaFoldDB" id="A0A1Y3CIV8"/>
<sequence length="90" mass="10220">MGKIFSCTTKPKKYIAVEFIDDPKEIGELKEALSQFGANIYSQDDGVFISTIIGNSKLKAGDFILINELKMAFIYSKKEFEENFRVHSEC</sequence>
<name>A0A1Y3CIV8_9GAMM</name>
<proteinExistence type="predicted"/>